<evidence type="ECO:0000256" key="1">
    <source>
        <dbReference type="ARBA" id="ARBA00022485"/>
    </source>
</evidence>
<dbReference type="HAMAP" id="MF_01351">
    <property type="entry name" value="NDH1_NuoI"/>
    <property type="match status" value="1"/>
</dbReference>
<organism evidence="10">
    <name type="scientific">Desulfobacca acetoxidans</name>
    <dbReference type="NCBI Taxonomy" id="60893"/>
    <lineage>
        <taxon>Bacteria</taxon>
        <taxon>Pseudomonadati</taxon>
        <taxon>Thermodesulfobacteriota</taxon>
        <taxon>Desulfobaccia</taxon>
        <taxon>Desulfobaccales</taxon>
        <taxon>Desulfobaccaceae</taxon>
        <taxon>Desulfobacca</taxon>
    </lineage>
</organism>
<keyword evidence="8" id="KW-0812">Transmembrane</keyword>
<keyword evidence="6 8" id="KW-0472">Membrane</keyword>
<dbReference type="InterPro" id="IPR010226">
    <property type="entry name" value="NADH_quinone_OxRdtase_chainI"/>
</dbReference>
<feature type="binding site" evidence="6">
    <location>
        <position position="66"/>
    </location>
    <ligand>
        <name>[4Fe-4S] cluster</name>
        <dbReference type="ChEBI" id="CHEBI:49883"/>
        <label>1</label>
    </ligand>
</feature>
<dbReference type="Gene3D" id="3.30.70.3270">
    <property type="match status" value="1"/>
</dbReference>
<feature type="binding site" evidence="6">
    <location>
        <position position="63"/>
    </location>
    <ligand>
        <name>[4Fe-4S] cluster</name>
        <dbReference type="ChEBI" id="CHEBI:49883"/>
        <label>1</label>
    </ligand>
</feature>
<comment type="cofactor">
    <cofactor evidence="6">
        <name>[4Fe-4S] cluster</name>
        <dbReference type="ChEBI" id="CHEBI:49883"/>
    </cofactor>
    <text evidence="6">Binds 2 [4Fe-4S] clusters per subunit.</text>
</comment>
<keyword evidence="6" id="KW-0830">Ubiquinone</keyword>
<dbReference type="AlphaFoldDB" id="A0A7C3Z9E9"/>
<keyword evidence="1 6" id="KW-0004">4Fe-4S</keyword>
<comment type="caution">
    <text evidence="10">The sequence shown here is derived from an EMBL/GenBank/DDBJ whole genome shotgun (WGS) entry which is preliminary data.</text>
</comment>
<keyword evidence="2 6" id="KW-0479">Metal-binding</keyword>
<feature type="binding site" evidence="6">
    <location>
        <position position="108"/>
    </location>
    <ligand>
        <name>[4Fe-4S] cluster</name>
        <dbReference type="ChEBI" id="CHEBI:49883"/>
        <label>2</label>
    </ligand>
</feature>
<reference evidence="10" key="1">
    <citation type="journal article" date="2020" name="mSystems">
        <title>Genome- and Community-Level Interaction Insights into Carbon Utilization and Element Cycling Functions of Hydrothermarchaeota in Hydrothermal Sediment.</title>
        <authorList>
            <person name="Zhou Z."/>
            <person name="Liu Y."/>
            <person name="Xu W."/>
            <person name="Pan J."/>
            <person name="Luo Z.H."/>
            <person name="Li M."/>
        </authorList>
    </citation>
    <scope>NUCLEOTIDE SEQUENCE [LARGE SCALE GENOMIC DNA]</scope>
    <source>
        <strain evidence="10">SpSt-897</strain>
    </source>
</reference>
<keyword evidence="5 6" id="KW-0411">Iron-sulfur</keyword>
<feature type="transmembrane region" description="Helical" evidence="8">
    <location>
        <begin position="7"/>
        <end position="27"/>
    </location>
</feature>
<dbReference type="GO" id="GO:0051539">
    <property type="term" value="F:4 iron, 4 sulfur cluster binding"/>
    <property type="evidence" value="ECO:0007669"/>
    <property type="project" value="UniProtKB-KW"/>
</dbReference>
<dbReference type="Pfam" id="PF12838">
    <property type="entry name" value="Fer4_7"/>
    <property type="match status" value="1"/>
</dbReference>
<gene>
    <name evidence="6" type="primary">nuoI</name>
    <name evidence="10" type="ORF">ENW96_10240</name>
</gene>
<feature type="domain" description="4Fe-4S ferredoxin-type" evidence="9">
    <location>
        <begin position="93"/>
        <end position="122"/>
    </location>
</feature>
<dbReference type="PANTHER" id="PTHR10849">
    <property type="entry name" value="NADH DEHYDROGENASE UBIQUINONE IRON-SULFUR PROTEIN 8, MITOCHONDRIAL"/>
    <property type="match status" value="1"/>
</dbReference>
<evidence type="ECO:0000256" key="3">
    <source>
        <dbReference type="ARBA" id="ARBA00022737"/>
    </source>
</evidence>
<keyword evidence="3" id="KW-0677">Repeat</keyword>
<keyword evidence="6" id="KW-0874">Quinone</keyword>
<evidence type="ECO:0000256" key="4">
    <source>
        <dbReference type="ARBA" id="ARBA00023004"/>
    </source>
</evidence>
<evidence type="ECO:0000259" key="9">
    <source>
        <dbReference type="PROSITE" id="PS51379"/>
    </source>
</evidence>
<evidence type="ECO:0000256" key="8">
    <source>
        <dbReference type="SAM" id="Phobius"/>
    </source>
</evidence>
<evidence type="ECO:0000256" key="6">
    <source>
        <dbReference type="HAMAP-Rule" id="MF_01351"/>
    </source>
</evidence>
<keyword evidence="4 6" id="KW-0408">Iron</keyword>
<feature type="binding site" evidence="6">
    <location>
        <position position="112"/>
    </location>
    <ligand>
        <name>[4Fe-4S] cluster</name>
        <dbReference type="ChEBI" id="CHEBI:49883"/>
        <label>1</label>
    </ligand>
</feature>
<evidence type="ECO:0000256" key="2">
    <source>
        <dbReference type="ARBA" id="ARBA00022723"/>
    </source>
</evidence>
<comment type="similarity">
    <text evidence="6">Belongs to the complex I 23 kDa subunit family.</text>
</comment>
<dbReference type="GO" id="GO:0005886">
    <property type="term" value="C:plasma membrane"/>
    <property type="evidence" value="ECO:0007669"/>
    <property type="project" value="UniProtKB-SubCell"/>
</dbReference>
<feature type="binding site" evidence="6">
    <location>
        <position position="69"/>
    </location>
    <ligand>
        <name>[4Fe-4S] cluster</name>
        <dbReference type="ChEBI" id="CHEBI:49883"/>
        <label>1</label>
    </ligand>
</feature>
<evidence type="ECO:0000256" key="5">
    <source>
        <dbReference type="ARBA" id="ARBA00023014"/>
    </source>
</evidence>
<accession>A0A7C3Z9E9</accession>
<dbReference type="EMBL" id="DTMF01000253">
    <property type="protein sequence ID" value="HGF34750.1"/>
    <property type="molecule type" value="Genomic_DNA"/>
</dbReference>
<protein>
    <recommendedName>
        <fullName evidence="6">NADH-quinone oxidoreductase subunit I</fullName>
        <ecNumber evidence="6">7.1.1.-</ecNumber>
    </recommendedName>
    <alternativeName>
        <fullName evidence="6">NADH dehydrogenase I subunit I</fullName>
    </alternativeName>
    <alternativeName>
        <fullName evidence="6">NDH-1 subunit I</fullName>
    </alternativeName>
</protein>
<dbReference type="PROSITE" id="PS51379">
    <property type="entry name" value="4FE4S_FER_2"/>
    <property type="match status" value="2"/>
</dbReference>
<keyword evidence="6" id="KW-0520">NAD</keyword>
<sequence length="174" mass="19691">MVSYFKDILVGFGSLLAGMAVTIRYFFKPIVTVQYPREKIIMSPRYRGHTQLALDAESGTHRCIACELCARTCPSQLITVQGVRVDKKKKVPWQYIIEYQYCSLCGLCIEVCPTKALEWSHEYRLAGFTRQDSVFDLLVRFQHQQRMAGVPVTPIPEPAAETEGEAEPAGEVKE</sequence>
<dbReference type="PROSITE" id="PS00198">
    <property type="entry name" value="4FE4S_FER_1"/>
    <property type="match status" value="1"/>
</dbReference>
<comment type="function">
    <text evidence="6">NDH-1 shuttles electrons from NADH, via FMN and iron-sulfur (Fe-S) centers, to quinones in the respiratory chain. The immediate electron acceptor for the enzyme in this species is believed to be ubiquinone. Couples the redox reaction to proton translocation (for every two electrons transferred, four hydrogen ions are translocated across the cytoplasmic membrane), and thus conserves the redox energy in a proton gradient.</text>
</comment>
<proteinExistence type="inferred from homology"/>
<keyword evidence="6" id="KW-1278">Translocase</keyword>
<keyword evidence="8" id="KW-1133">Transmembrane helix</keyword>
<feature type="binding site" evidence="6">
    <location>
        <position position="73"/>
    </location>
    <ligand>
        <name>[4Fe-4S] cluster</name>
        <dbReference type="ChEBI" id="CHEBI:49883"/>
        <label>2</label>
    </ligand>
</feature>
<feature type="domain" description="4Fe-4S ferredoxin-type" evidence="9">
    <location>
        <begin position="50"/>
        <end position="83"/>
    </location>
</feature>
<feature type="region of interest" description="Disordered" evidence="7">
    <location>
        <begin position="152"/>
        <end position="174"/>
    </location>
</feature>
<feature type="binding site" evidence="6">
    <location>
        <position position="105"/>
    </location>
    <ligand>
        <name>[4Fe-4S] cluster</name>
        <dbReference type="ChEBI" id="CHEBI:49883"/>
        <label>2</label>
    </ligand>
</feature>
<dbReference type="GO" id="GO:0048038">
    <property type="term" value="F:quinone binding"/>
    <property type="evidence" value="ECO:0007669"/>
    <property type="project" value="UniProtKB-KW"/>
</dbReference>
<name>A0A7C3Z9E9_9BACT</name>
<evidence type="ECO:0000256" key="7">
    <source>
        <dbReference type="SAM" id="MobiDB-lite"/>
    </source>
</evidence>
<dbReference type="EC" id="7.1.1.-" evidence="6"/>
<dbReference type="GO" id="GO:0005506">
    <property type="term" value="F:iron ion binding"/>
    <property type="evidence" value="ECO:0007669"/>
    <property type="project" value="UniProtKB-UniRule"/>
</dbReference>
<dbReference type="SUPFAM" id="SSF54862">
    <property type="entry name" value="4Fe-4S ferredoxins"/>
    <property type="match status" value="1"/>
</dbReference>
<feature type="binding site" evidence="6">
    <location>
        <position position="102"/>
    </location>
    <ligand>
        <name>[4Fe-4S] cluster</name>
        <dbReference type="ChEBI" id="CHEBI:49883"/>
        <label>2</label>
    </ligand>
</feature>
<dbReference type="InterPro" id="IPR017900">
    <property type="entry name" value="4Fe4S_Fe_S_CS"/>
</dbReference>
<comment type="catalytic activity">
    <reaction evidence="6">
        <text>a quinone + NADH + 5 H(+)(in) = a quinol + NAD(+) + 4 H(+)(out)</text>
        <dbReference type="Rhea" id="RHEA:57888"/>
        <dbReference type="ChEBI" id="CHEBI:15378"/>
        <dbReference type="ChEBI" id="CHEBI:24646"/>
        <dbReference type="ChEBI" id="CHEBI:57540"/>
        <dbReference type="ChEBI" id="CHEBI:57945"/>
        <dbReference type="ChEBI" id="CHEBI:132124"/>
    </reaction>
</comment>
<comment type="subcellular location">
    <subcellularLocation>
        <location evidence="6">Cell membrane</location>
        <topology evidence="6">Peripheral membrane protein</topology>
    </subcellularLocation>
</comment>
<dbReference type="GO" id="GO:0050136">
    <property type="term" value="F:NADH dehydrogenase (quinone) (non-electrogenic) activity"/>
    <property type="evidence" value="ECO:0007669"/>
    <property type="project" value="UniProtKB-UniRule"/>
</dbReference>
<dbReference type="NCBIfam" id="TIGR01971">
    <property type="entry name" value="NuoI"/>
    <property type="match status" value="1"/>
</dbReference>
<comment type="subunit">
    <text evidence="6">NDH-1 is composed of 14 different subunits. Subunits NuoA, H, J, K, L, M, N constitute the membrane sector of the complex.</text>
</comment>
<dbReference type="InterPro" id="IPR017896">
    <property type="entry name" value="4Fe4S_Fe-S-bd"/>
</dbReference>
<keyword evidence="6" id="KW-1003">Cell membrane</keyword>
<evidence type="ECO:0000313" key="10">
    <source>
        <dbReference type="EMBL" id="HGF34750.1"/>
    </source>
</evidence>